<dbReference type="EMBL" id="JBGLYH010000039">
    <property type="protein sequence ID" value="MEZ7197715.1"/>
    <property type="molecule type" value="Genomic_DNA"/>
</dbReference>
<keyword evidence="2" id="KW-1185">Reference proteome</keyword>
<reference evidence="1 2" key="1">
    <citation type="submission" date="2024-08" db="EMBL/GenBank/DDBJ databases">
        <title>Sulfate-reducing bacteria isolated from formation water of the oil field in Kazakhstan and description of Pseudodesulfovibrio sp.</title>
        <authorList>
            <person name="Bidzhieva S.K."/>
            <person name="Tourova T.P."/>
            <person name="Grouzdev D.S."/>
            <person name="Beletsky A.V."/>
            <person name="Sokolova D.S."/>
            <person name="Samigullina S.R."/>
            <person name="Poltaraus A.B."/>
            <person name="Avtukh A.N."/>
            <person name="Tereshina V.M."/>
            <person name="Zhaparov N.S."/>
            <person name="Mardanov A.V."/>
            <person name="Nazina T.N."/>
        </authorList>
    </citation>
    <scope>NUCLEOTIDE SEQUENCE [LARGE SCALE GENOMIC DNA]</scope>
    <source>
        <strain evidence="1 2">9FUS</strain>
    </source>
</reference>
<evidence type="ECO:0000313" key="1">
    <source>
        <dbReference type="EMBL" id="MEZ7197715.1"/>
    </source>
</evidence>
<sequence length="69" mass="7722">MDIRDMEDLIVSLFDPQLTLAEKTGLLRDHPVDFTWCLSDVDGPVVIYGIEVVFESGVAYRLVLIPGDL</sequence>
<evidence type="ECO:0008006" key="3">
    <source>
        <dbReference type="Google" id="ProtNLM"/>
    </source>
</evidence>
<evidence type="ECO:0000313" key="2">
    <source>
        <dbReference type="Proteomes" id="UP001568698"/>
    </source>
</evidence>
<dbReference type="RefSeq" id="WP_371387228.1">
    <property type="nucleotide sequence ID" value="NZ_JBGLYH010000039.1"/>
</dbReference>
<protein>
    <recommendedName>
        <fullName evidence="3">AraC family transcriptional regulator</fullName>
    </recommendedName>
</protein>
<dbReference type="Proteomes" id="UP001568698">
    <property type="component" value="Unassembled WGS sequence"/>
</dbReference>
<accession>A0ABV4K500</accession>
<proteinExistence type="predicted"/>
<comment type="caution">
    <text evidence="1">The sequence shown here is derived from an EMBL/GenBank/DDBJ whole genome shotgun (WGS) entry which is preliminary data.</text>
</comment>
<gene>
    <name evidence="1" type="ORF">AB6M95_13200</name>
</gene>
<organism evidence="1 2">
    <name type="scientific">Pseudodesulfovibrio karagichevae</name>
    <dbReference type="NCBI Taxonomy" id="3239305"/>
    <lineage>
        <taxon>Bacteria</taxon>
        <taxon>Pseudomonadati</taxon>
        <taxon>Thermodesulfobacteriota</taxon>
        <taxon>Desulfovibrionia</taxon>
        <taxon>Desulfovibrionales</taxon>
        <taxon>Desulfovibrionaceae</taxon>
    </lineage>
</organism>
<name>A0ABV4K500_9BACT</name>